<dbReference type="RefSeq" id="WP_010792781.1">
    <property type="nucleotide sequence ID" value="NZ_BSAL01000001.1"/>
</dbReference>
<name>A0A1V0M695_PSEAI</name>
<dbReference type="AlphaFoldDB" id="A0A1V0M695"/>
<accession>A0A1V0M695</accession>
<protein>
    <recommendedName>
        <fullName evidence="2">HNH endonuclease</fullName>
    </recommendedName>
</protein>
<reference evidence="1" key="1">
    <citation type="submission" date="2017-01" db="EMBL/GenBank/DDBJ databases">
        <title>Complete nucleotide sequence of an IncP-2 blaVIM-2-harboring megaplasmid from Pseudomonas aeruginosa.</title>
        <authorList>
            <person name="Botelho J."/>
            <person name="Grosso F."/>
            <person name="Mabrouk A."/>
            <person name="Peixe L."/>
        </authorList>
    </citation>
    <scope>NUCLEOTIDE SEQUENCE</scope>
    <source>
        <strain evidence="1">FFUP_PS_37</strain>
        <plasmid evidence="1">pJB37</plasmid>
    </source>
</reference>
<geneLocation type="plasmid" evidence="1">
    <name>pJB37</name>
</geneLocation>
<keyword evidence="1" id="KW-0614">Plasmid</keyword>
<dbReference type="EMBL" id="KY494864">
    <property type="protein sequence ID" value="ARD70419.1"/>
    <property type="molecule type" value="Genomic_DNA"/>
</dbReference>
<evidence type="ECO:0008006" key="2">
    <source>
        <dbReference type="Google" id="ProtNLM"/>
    </source>
</evidence>
<dbReference type="GeneID" id="93444956"/>
<organism evidence="1">
    <name type="scientific">Pseudomonas aeruginosa</name>
    <dbReference type="NCBI Taxonomy" id="287"/>
    <lineage>
        <taxon>Bacteria</taxon>
        <taxon>Pseudomonadati</taxon>
        <taxon>Pseudomonadota</taxon>
        <taxon>Gammaproteobacteria</taxon>
        <taxon>Pseudomonadales</taxon>
        <taxon>Pseudomonadaceae</taxon>
        <taxon>Pseudomonas</taxon>
    </lineage>
</organism>
<sequence>MSTTDDGFPPRVKEDLRRDVGGYCSAPFCGIQTFVYDRARRKDKLTGDAAHICGARPHAARYYDLPMDVDRHGYENGIWLCAVCHRMIDHSACLYPVDMLLHWKRLAIDAHQAGGRRLQALMVGSDLTRDHQNAAQFLNDVWQVRVKFREAKFNVSPGDRFNSTVKFDTEFARLIRNRAGLYMAKPWNAYHPHWTFTPEIQVWESEIVRMAGRLAEMPALALMGEGMFDFYHQVDEEGNLVFRDESTRSLHIFVQMLERFDEFLTDYKGPQQSPYGSSPYGF</sequence>
<proteinExistence type="predicted"/>
<evidence type="ECO:0000313" key="1">
    <source>
        <dbReference type="EMBL" id="ARD70419.1"/>
    </source>
</evidence>